<protein>
    <submittedName>
        <fullName evidence="1">Uncharacterized protein</fullName>
    </submittedName>
</protein>
<dbReference type="Proteomes" id="UP000677305">
    <property type="component" value="Chromosome"/>
</dbReference>
<reference evidence="1 2" key="1">
    <citation type="submission" date="2020-07" db="EMBL/GenBank/DDBJ databases">
        <title>Vallitalea guaymasensis genome.</title>
        <authorList>
            <person name="Postec A."/>
        </authorList>
    </citation>
    <scope>NUCLEOTIDE SEQUENCE [LARGE SCALE GENOMIC DNA]</scope>
    <source>
        <strain evidence="1 2">Ra1766G1</strain>
    </source>
</reference>
<dbReference type="KEGG" id="vgu:HYG85_12115"/>
<keyword evidence="2" id="KW-1185">Reference proteome</keyword>
<proteinExistence type="predicted"/>
<sequence length="262" mass="30629">MNSVIWKLDKTIDEIYDLLEKTRCIESDHNNPSVNLTYEWKNKNKQKISNYDCVTAMACLDKFTGFKVNTSYSHALFLEYNNSTYCNIIGVKGVEARIRTKLMEKGKYSPWGKLMFKNIDGYTFEKDFFYWLLSKKGEKIGSNNITILDISEFQCNTDRNADNYSGVSRYGNIDNKPPLQALISAYEDISSLQMHIKKNNNQYVFRLDNDGRVDIKLESCGEFATQNPQQLSIFEAVIHIYYTIIPLLRQQYNKDMQNRWKV</sequence>
<dbReference type="RefSeq" id="WP_212693630.1">
    <property type="nucleotide sequence ID" value="NZ_CP058561.1"/>
</dbReference>
<evidence type="ECO:0000313" key="2">
    <source>
        <dbReference type="Proteomes" id="UP000677305"/>
    </source>
</evidence>
<organism evidence="1 2">
    <name type="scientific">Vallitalea guaymasensis</name>
    <dbReference type="NCBI Taxonomy" id="1185412"/>
    <lineage>
        <taxon>Bacteria</taxon>
        <taxon>Bacillati</taxon>
        <taxon>Bacillota</taxon>
        <taxon>Clostridia</taxon>
        <taxon>Lachnospirales</taxon>
        <taxon>Vallitaleaceae</taxon>
        <taxon>Vallitalea</taxon>
    </lineage>
</organism>
<gene>
    <name evidence="1" type="ORF">HYG85_12115</name>
</gene>
<accession>A0A8J8MAX2</accession>
<dbReference type="AlphaFoldDB" id="A0A8J8MAX2"/>
<name>A0A8J8MAX2_9FIRM</name>
<dbReference type="EMBL" id="CP058561">
    <property type="protein sequence ID" value="QUH29609.1"/>
    <property type="molecule type" value="Genomic_DNA"/>
</dbReference>
<evidence type="ECO:0000313" key="1">
    <source>
        <dbReference type="EMBL" id="QUH29609.1"/>
    </source>
</evidence>